<protein>
    <submittedName>
        <fullName evidence="8">LemA family protein</fullName>
    </submittedName>
</protein>
<evidence type="ECO:0000256" key="3">
    <source>
        <dbReference type="ARBA" id="ARBA00022692"/>
    </source>
</evidence>
<dbReference type="AlphaFoldDB" id="A0A9D2I8J5"/>
<evidence type="ECO:0000313" key="8">
    <source>
        <dbReference type="EMBL" id="HJA93543.1"/>
    </source>
</evidence>
<dbReference type="GO" id="GO:0016020">
    <property type="term" value="C:membrane"/>
    <property type="evidence" value="ECO:0007669"/>
    <property type="project" value="UniProtKB-SubCell"/>
</dbReference>
<accession>A0A9D2I8J5</accession>
<gene>
    <name evidence="8" type="ORF">H9717_10595</name>
</gene>
<feature type="region of interest" description="Disordered" evidence="6">
    <location>
        <begin position="120"/>
        <end position="142"/>
    </location>
</feature>
<dbReference type="Proteomes" id="UP000886858">
    <property type="component" value="Unassembled WGS sequence"/>
</dbReference>
<evidence type="ECO:0000256" key="6">
    <source>
        <dbReference type="SAM" id="MobiDB-lite"/>
    </source>
</evidence>
<evidence type="ECO:0000256" key="2">
    <source>
        <dbReference type="ARBA" id="ARBA00008854"/>
    </source>
</evidence>
<evidence type="ECO:0000313" key="9">
    <source>
        <dbReference type="Proteomes" id="UP000886858"/>
    </source>
</evidence>
<comment type="caution">
    <text evidence="8">The sequence shown here is derived from an EMBL/GenBank/DDBJ whole genome shotgun (WGS) entry which is preliminary data.</text>
</comment>
<dbReference type="EMBL" id="DWYY01000115">
    <property type="protein sequence ID" value="HJA93543.1"/>
    <property type="molecule type" value="Genomic_DNA"/>
</dbReference>
<reference evidence="8" key="2">
    <citation type="submission" date="2021-04" db="EMBL/GenBank/DDBJ databases">
        <authorList>
            <person name="Gilroy R."/>
        </authorList>
    </citation>
    <scope>NUCLEOTIDE SEQUENCE</scope>
    <source>
        <strain evidence="8">CHK179-7159</strain>
    </source>
</reference>
<feature type="transmembrane region" description="Helical" evidence="7">
    <location>
        <begin position="6"/>
        <end position="23"/>
    </location>
</feature>
<feature type="compositionally biased region" description="Gly residues" evidence="6">
    <location>
        <begin position="125"/>
        <end position="140"/>
    </location>
</feature>
<dbReference type="InterPro" id="IPR023353">
    <property type="entry name" value="LemA-like_dom_sf"/>
</dbReference>
<keyword evidence="4 7" id="KW-1133">Transmembrane helix</keyword>
<organism evidence="8 9">
    <name type="scientific">Candidatus Eisenbergiella merdipullorum</name>
    <dbReference type="NCBI Taxonomy" id="2838553"/>
    <lineage>
        <taxon>Bacteria</taxon>
        <taxon>Bacillati</taxon>
        <taxon>Bacillota</taxon>
        <taxon>Clostridia</taxon>
        <taxon>Lachnospirales</taxon>
        <taxon>Lachnospiraceae</taxon>
        <taxon>Eisenbergiella</taxon>
    </lineage>
</organism>
<keyword evidence="5 7" id="KW-0472">Membrane</keyword>
<dbReference type="InterPro" id="IPR007156">
    <property type="entry name" value="MamQ_LemA"/>
</dbReference>
<dbReference type="PANTHER" id="PTHR34478:SF2">
    <property type="entry name" value="MEMBRANE PROTEIN"/>
    <property type="match status" value="1"/>
</dbReference>
<sequence>MRMLLSVLAVIIVLLIFYIRLYNRLRRLSIKVREAGAGIDVALEKRYDMLSEELEAVKKFLQHEHQIYTEVTAIRTGKELEEAAFQEKKALSEDAVRTISDTIAEQQEQMQEIRRQLDLQHGRDGAGAGEGMEAGDGGLSGQQMSLDRKLSLLTSVQQGLTGVTSSINALSEQYPALYSYISVNHFQRDIFDAEEHLQAARRLYNSNVSLYNQKLASFPWLIVARLHGMKEAAFYEVEEKKKNFQVRF</sequence>
<comment type="subcellular location">
    <subcellularLocation>
        <location evidence="1">Membrane</location>
        <topology evidence="1">Single-pass membrane protein</topology>
    </subcellularLocation>
</comment>
<keyword evidence="3 7" id="KW-0812">Transmembrane</keyword>
<evidence type="ECO:0000256" key="7">
    <source>
        <dbReference type="SAM" id="Phobius"/>
    </source>
</evidence>
<dbReference type="SUPFAM" id="SSF140478">
    <property type="entry name" value="LemA-like"/>
    <property type="match status" value="2"/>
</dbReference>
<comment type="similarity">
    <text evidence="2">Belongs to the LemA family.</text>
</comment>
<evidence type="ECO:0000256" key="1">
    <source>
        <dbReference type="ARBA" id="ARBA00004167"/>
    </source>
</evidence>
<evidence type="ECO:0000256" key="4">
    <source>
        <dbReference type="ARBA" id="ARBA00022989"/>
    </source>
</evidence>
<dbReference type="Pfam" id="PF04011">
    <property type="entry name" value="LemA"/>
    <property type="match status" value="2"/>
</dbReference>
<evidence type="ECO:0000256" key="5">
    <source>
        <dbReference type="ARBA" id="ARBA00023136"/>
    </source>
</evidence>
<name>A0A9D2I8J5_9FIRM</name>
<proteinExistence type="inferred from homology"/>
<reference evidence="8" key="1">
    <citation type="journal article" date="2021" name="PeerJ">
        <title>Extensive microbial diversity within the chicken gut microbiome revealed by metagenomics and culture.</title>
        <authorList>
            <person name="Gilroy R."/>
            <person name="Ravi A."/>
            <person name="Getino M."/>
            <person name="Pursley I."/>
            <person name="Horton D.L."/>
            <person name="Alikhan N.F."/>
            <person name="Baker D."/>
            <person name="Gharbi K."/>
            <person name="Hall N."/>
            <person name="Watson M."/>
            <person name="Adriaenssens E.M."/>
            <person name="Foster-Nyarko E."/>
            <person name="Jarju S."/>
            <person name="Secka A."/>
            <person name="Antonio M."/>
            <person name="Oren A."/>
            <person name="Chaudhuri R.R."/>
            <person name="La Ragione R."/>
            <person name="Hildebrand F."/>
            <person name="Pallen M.J."/>
        </authorList>
    </citation>
    <scope>NUCLEOTIDE SEQUENCE</scope>
    <source>
        <strain evidence="8">CHK179-7159</strain>
    </source>
</reference>
<dbReference type="PANTHER" id="PTHR34478">
    <property type="entry name" value="PROTEIN LEMA"/>
    <property type="match status" value="1"/>
</dbReference>
<dbReference type="Gene3D" id="1.20.1440.20">
    <property type="entry name" value="LemA-like domain"/>
    <property type="match status" value="1"/>
</dbReference>